<comment type="caution">
    <text evidence="10">The sequence shown here is derived from an EMBL/GenBank/DDBJ whole genome shotgun (WGS) entry which is preliminary data.</text>
</comment>
<dbReference type="GO" id="GO:0003785">
    <property type="term" value="F:actin monomer binding"/>
    <property type="evidence" value="ECO:0007669"/>
    <property type="project" value="TreeGrafter"/>
</dbReference>
<feature type="region of interest" description="Disordered" evidence="8">
    <location>
        <begin position="316"/>
        <end position="357"/>
    </location>
</feature>
<dbReference type="SUPFAM" id="SSF55753">
    <property type="entry name" value="Actin depolymerizing proteins"/>
    <property type="match status" value="2"/>
</dbReference>
<dbReference type="GO" id="GO:0030042">
    <property type="term" value="P:actin filament depolymerization"/>
    <property type="evidence" value="ECO:0007669"/>
    <property type="project" value="TreeGrafter"/>
</dbReference>
<evidence type="ECO:0000256" key="3">
    <source>
        <dbReference type="ARBA" id="ARBA00022490"/>
    </source>
</evidence>
<evidence type="ECO:0000256" key="4">
    <source>
        <dbReference type="ARBA" id="ARBA00022737"/>
    </source>
</evidence>
<evidence type="ECO:0000256" key="1">
    <source>
        <dbReference type="ARBA" id="ARBA00004245"/>
    </source>
</evidence>
<dbReference type="InterPro" id="IPR028458">
    <property type="entry name" value="Twinfilin"/>
</dbReference>
<comment type="subunit">
    <text evidence="7">Interacts with G-actin; ADP-actin form.</text>
</comment>
<evidence type="ECO:0000256" key="7">
    <source>
        <dbReference type="ARBA" id="ARBA00038532"/>
    </source>
</evidence>
<evidence type="ECO:0000256" key="2">
    <source>
        <dbReference type="ARBA" id="ARBA00009557"/>
    </source>
</evidence>
<gene>
    <name evidence="10" type="ORF">DFH07DRAFT_76833</name>
</gene>
<dbReference type="PANTHER" id="PTHR13759">
    <property type="entry name" value="TWINFILIN"/>
    <property type="match status" value="1"/>
</dbReference>
<dbReference type="GO" id="GO:0005737">
    <property type="term" value="C:cytoplasm"/>
    <property type="evidence" value="ECO:0007669"/>
    <property type="project" value="TreeGrafter"/>
</dbReference>
<dbReference type="EMBL" id="JARJLG010000131">
    <property type="protein sequence ID" value="KAJ7739677.1"/>
    <property type="molecule type" value="Genomic_DNA"/>
</dbReference>
<evidence type="ECO:0000313" key="10">
    <source>
        <dbReference type="EMBL" id="KAJ7739677.1"/>
    </source>
</evidence>
<evidence type="ECO:0000256" key="6">
    <source>
        <dbReference type="ARBA" id="ARBA00023212"/>
    </source>
</evidence>
<keyword evidence="6" id="KW-0206">Cytoskeleton</keyword>
<keyword evidence="11" id="KW-1185">Reference proteome</keyword>
<dbReference type="Pfam" id="PF00241">
    <property type="entry name" value="Cofilin_ADF"/>
    <property type="match status" value="2"/>
</dbReference>
<dbReference type="Gene3D" id="3.40.20.10">
    <property type="entry name" value="Severin"/>
    <property type="match status" value="2"/>
</dbReference>
<dbReference type="InterPro" id="IPR029006">
    <property type="entry name" value="ADF-H/Gelsolin-like_dom_sf"/>
</dbReference>
<organism evidence="10 11">
    <name type="scientific">Mycena maculata</name>
    <dbReference type="NCBI Taxonomy" id="230809"/>
    <lineage>
        <taxon>Eukaryota</taxon>
        <taxon>Fungi</taxon>
        <taxon>Dikarya</taxon>
        <taxon>Basidiomycota</taxon>
        <taxon>Agaricomycotina</taxon>
        <taxon>Agaricomycetes</taxon>
        <taxon>Agaricomycetidae</taxon>
        <taxon>Agaricales</taxon>
        <taxon>Marasmiineae</taxon>
        <taxon>Mycenaceae</taxon>
        <taxon>Mycena</taxon>
    </lineage>
</organism>
<keyword evidence="4" id="KW-0677">Repeat</keyword>
<reference evidence="10" key="1">
    <citation type="submission" date="2023-03" db="EMBL/GenBank/DDBJ databases">
        <title>Massive genome expansion in bonnet fungi (Mycena s.s.) driven by repeated elements and novel gene families across ecological guilds.</title>
        <authorList>
            <consortium name="Lawrence Berkeley National Laboratory"/>
            <person name="Harder C.B."/>
            <person name="Miyauchi S."/>
            <person name="Viragh M."/>
            <person name="Kuo A."/>
            <person name="Thoen E."/>
            <person name="Andreopoulos B."/>
            <person name="Lu D."/>
            <person name="Skrede I."/>
            <person name="Drula E."/>
            <person name="Henrissat B."/>
            <person name="Morin E."/>
            <person name="Kohler A."/>
            <person name="Barry K."/>
            <person name="LaButti K."/>
            <person name="Morin E."/>
            <person name="Salamov A."/>
            <person name="Lipzen A."/>
            <person name="Mereny Z."/>
            <person name="Hegedus B."/>
            <person name="Baldrian P."/>
            <person name="Stursova M."/>
            <person name="Weitz H."/>
            <person name="Taylor A."/>
            <person name="Grigoriev I.V."/>
            <person name="Nagy L.G."/>
            <person name="Martin F."/>
            <person name="Kauserud H."/>
        </authorList>
    </citation>
    <scope>NUCLEOTIDE SEQUENCE</scope>
    <source>
        <strain evidence="10">CBHHK188m</strain>
    </source>
</reference>
<dbReference type="AlphaFoldDB" id="A0AAD7ICI2"/>
<evidence type="ECO:0000259" key="9">
    <source>
        <dbReference type="PROSITE" id="PS51263"/>
    </source>
</evidence>
<sequence>MSATSGIGVSADLSARFSRAVDERQTRFIKVSIQNESLVHDLSIPTRGSLQEDLAQLQDSDEILEENTPAYLLTKLDDPPAEWLAIYYVPDTAKVRDKMLYASTRASLLKTLGSTLFSDSIFATSKADLTPEAYAAHRRHVIAPNPLSASEQEMADVRAAEREAGGLSVYQGSRARASHIGKTIGMPWTPELEEAVKGLAEGDDSVLVVGTIDMASETLVLHSTSPTAAADVGTSLPPDGAAYAFFAWKHAPTRRDIVFIYSCPSSCPVKHRMVYASGFNAVFLAAKTLLANSPAPLQARKIETSTPREIDEAYLRSELDLSGGQGTPASGTSTPGGAGTDEEKKPFARPRGPTKRR</sequence>
<dbReference type="InterPro" id="IPR002108">
    <property type="entry name" value="ADF-H"/>
</dbReference>
<dbReference type="PROSITE" id="PS51263">
    <property type="entry name" value="ADF_H"/>
    <property type="match status" value="2"/>
</dbReference>
<comment type="subcellular location">
    <subcellularLocation>
        <location evidence="1">Cytoplasm</location>
        <location evidence="1">Cytoskeleton</location>
    </subcellularLocation>
</comment>
<comment type="similarity">
    <text evidence="2">Belongs to the actin-binding proteins ADF family. Twinfilin subfamily.</text>
</comment>
<dbReference type="SMART" id="SM00102">
    <property type="entry name" value="ADF"/>
    <property type="match status" value="2"/>
</dbReference>
<proteinExistence type="inferred from homology"/>
<dbReference type="GO" id="GO:0051015">
    <property type="term" value="F:actin filament binding"/>
    <property type="evidence" value="ECO:0007669"/>
    <property type="project" value="TreeGrafter"/>
</dbReference>
<dbReference type="CDD" id="cd11285">
    <property type="entry name" value="ADF_Twf-N_like"/>
    <property type="match status" value="1"/>
</dbReference>
<evidence type="ECO:0000256" key="5">
    <source>
        <dbReference type="ARBA" id="ARBA00023203"/>
    </source>
</evidence>
<keyword evidence="3" id="KW-0963">Cytoplasm</keyword>
<evidence type="ECO:0000313" key="11">
    <source>
        <dbReference type="Proteomes" id="UP001215280"/>
    </source>
</evidence>
<protein>
    <recommendedName>
        <fullName evidence="9">ADF-H domain-containing protein</fullName>
    </recommendedName>
</protein>
<dbReference type="GO" id="GO:0005884">
    <property type="term" value="C:actin filament"/>
    <property type="evidence" value="ECO:0007669"/>
    <property type="project" value="TreeGrafter"/>
</dbReference>
<evidence type="ECO:0000256" key="8">
    <source>
        <dbReference type="SAM" id="MobiDB-lite"/>
    </source>
</evidence>
<dbReference type="Proteomes" id="UP001215280">
    <property type="component" value="Unassembled WGS sequence"/>
</dbReference>
<dbReference type="FunFam" id="3.40.20.10:FF:000042">
    <property type="entry name" value="Actin depolymerizing protein"/>
    <property type="match status" value="1"/>
</dbReference>
<dbReference type="GO" id="GO:0051016">
    <property type="term" value="P:barbed-end actin filament capping"/>
    <property type="evidence" value="ECO:0007669"/>
    <property type="project" value="TreeGrafter"/>
</dbReference>
<dbReference type="PANTHER" id="PTHR13759:SF1">
    <property type="entry name" value="TWINFILIN"/>
    <property type="match status" value="1"/>
</dbReference>
<accession>A0AAD7ICI2</accession>
<name>A0AAD7ICI2_9AGAR</name>
<feature type="domain" description="ADF-H" evidence="9">
    <location>
        <begin position="6"/>
        <end position="139"/>
    </location>
</feature>
<dbReference type="CDD" id="cd11284">
    <property type="entry name" value="ADF_Twf-C_like"/>
    <property type="match status" value="1"/>
</dbReference>
<keyword evidence="5" id="KW-0009">Actin-binding</keyword>
<feature type="domain" description="ADF-H" evidence="9">
    <location>
        <begin position="183"/>
        <end position="320"/>
    </location>
</feature>